<evidence type="ECO:0000313" key="5">
    <source>
        <dbReference type="RefSeq" id="XP_013925452.1"/>
    </source>
</evidence>
<proteinExistence type="predicted"/>
<dbReference type="KEGG" id="tsr:106551822"/>
<dbReference type="RefSeq" id="XP_013925452.1">
    <property type="nucleotide sequence ID" value="XM_014069977.1"/>
</dbReference>
<reference evidence="5" key="1">
    <citation type="submission" date="2025-08" db="UniProtKB">
        <authorList>
            <consortium name="RefSeq"/>
        </authorList>
    </citation>
    <scope>IDENTIFICATION</scope>
    <source>
        <tissue evidence="5">Skeletal muscle</tissue>
    </source>
</reference>
<comment type="caution">
    <text evidence="2">Lacks conserved residue(s) required for the propagation of feature annotation.</text>
</comment>
<evidence type="ECO:0000256" key="1">
    <source>
        <dbReference type="ARBA" id="ARBA00023157"/>
    </source>
</evidence>
<sequence length="120" mass="12887">MGAPFLSVFISTCSWNLTGPRGSLASPLASTLPYEGSWLDCAYSISVYPGYGVEIRVQNISLAVGETITVETLGGLEPLPLANESFLVRGQVVRGPTNQVLVRFQSPSPANPGTFHFHFE</sequence>
<dbReference type="SUPFAM" id="SSF49854">
    <property type="entry name" value="Spermadhesin, CUB domain"/>
    <property type="match status" value="1"/>
</dbReference>
<dbReference type="Gene3D" id="2.60.120.290">
    <property type="entry name" value="Spermadhesin, CUB domain"/>
    <property type="match status" value="1"/>
</dbReference>
<evidence type="ECO:0000256" key="2">
    <source>
        <dbReference type="PROSITE-ProRule" id="PRU00059"/>
    </source>
</evidence>
<name>A0A6I9YMJ4_9SAUR</name>
<protein>
    <submittedName>
        <fullName evidence="5">Seizure protein 6 homolog</fullName>
    </submittedName>
</protein>
<dbReference type="GeneID" id="106551822"/>
<dbReference type="OrthoDB" id="9908249at2759"/>
<organism evidence="4 5">
    <name type="scientific">Thamnophis sirtalis</name>
    <dbReference type="NCBI Taxonomy" id="35019"/>
    <lineage>
        <taxon>Eukaryota</taxon>
        <taxon>Metazoa</taxon>
        <taxon>Chordata</taxon>
        <taxon>Craniata</taxon>
        <taxon>Vertebrata</taxon>
        <taxon>Euteleostomi</taxon>
        <taxon>Lepidosauria</taxon>
        <taxon>Squamata</taxon>
        <taxon>Bifurcata</taxon>
        <taxon>Unidentata</taxon>
        <taxon>Episquamata</taxon>
        <taxon>Toxicofera</taxon>
        <taxon>Serpentes</taxon>
        <taxon>Colubroidea</taxon>
        <taxon>Colubridae</taxon>
        <taxon>Natricinae</taxon>
        <taxon>Thamnophis</taxon>
    </lineage>
</organism>
<dbReference type="PROSITE" id="PS01180">
    <property type="entry name" value="CUB"/>
    <property type="match status" value="1"/>
</dbReference>
<accession>A0A6I9YMJ4</accession>
<keyword evidence="4" id="KW-1185">Reference proteome</keyword>
<gene>
    <name evidence="5" type="primary">LOC106551822</name>
</gene>
<dbReference type="InterPro" id="IPR000859">
    <property type="entry name" value="CUB_dom"/>
</dbReference>
<dbReference type="AlphaFoldDB" id="A0A6I9YMJ4"/>
<keyword evidence="1" id="KW-1015">Disulfide bond</keyword>
<feature type="domain" description="CUB" evidence="3">
    <location>
        <begin position="13"/>
        <end position="120"/>
    </location>
</feature>
<evidence type="ECO:0000313" key="4">
    <source>
        <dbReference type="Proteomes" id="UP000504617"/>
    </source>
</evidence>
<dbReference type="InterPro" id="IPR035914">
    <property type="entry name" value="Sperma_CUB_dom_sf"/>
</dbReference>
<dbReference type="Proteomes" id="UP000504617">
    <property type="component" value="Unplaced"/>
</dbReference>
<evidence type="ECO:0000259" key="3">
    <source>
        <dbReference type="PROSITE" id="PS01180"/>
    </source>
</evidence>
<feature type="non-terminal residue" evidence="5">
    <location>
        <position position="120"/>
    </location>
</feature>